<gene>
    <name evidence="1" type="ORF">RUM4293_04247</name>
</gene>
<accession>A0A0P1EWZ0</accession>
<evidence type="ECO:0000313" key="2">
    <source>
        <dbReference type="Proteomes" id="UP000050786"/>
    </source>
</evidence>
<keyword evidence="2" id="KW-1185">Reference proteome</keyword>
<reference evidence="2" key="1">
    <citation type="submission" date="2015-09" db="EMBL/GenBank/DDBJ databases">
        <authorList>
            <person name="Rodrigo-Torres L."/>
            <person name="Arahal D.R."/>
        </authorList>
    </citation>
    <scope>NUCLEOTIDE SEQUENCE [LARGE SCALE GENOMIC DNA]</scope>
    <source>
        <strain evidence="2">CECT 4293</strain>
    </source>
</reference>
<sequence>MWDMAAVAKGQTGRFLATCEHRIYGVHVVSEIIGHVGGQNRVAQHMNVIQTVHQTGEIINIAQDRRAISFGHGIEGGDGGARVGEVNAFCRAMHVIFAFTLSAGIDVKFLGSTSQDVVHQGAREA</sequence>
<protein>
    <submittedName>
        <fullName evidence="1">Uncharacterized protein</fullName>
    </submittedName>
</protein>
<name>A0A0P1EWZ0_9RHOB</name>
<dbReference type="Proteomes" id="UP000050786">
    <property type="component" value="Unassembled WGS sequence"/>
</dbReference>
<evidence type="ECO:0000313" key="1">
    <source>
        <dbReference type="EMBL" id="CUH45334.1"/>
    </source>
</evidence>
<dbReference type="AlphaFoldDB" id="A0A0P1EWZ0"/>
<dbReference type="EMBL" id="CYPS01000066">
    <property type="protein sequence ID" value="CUH45334.1"/>
    <property type="molecule type" value="Genomic_DNA"/>
</dbReference>
<proteinExistence type="predicted"/>
<organism evidence="1 2">
    <name type="scientific">Ruegeria atlantica</name>
    <dbReference type="NCBI Taxonomy" id="81569"/>
    <lineage>
        <taxon>Bacteria</taxon>
        <taxon>Pseudomonadati</taxon>
        <taxon>Pseudomonadota</taxon>
        <taxon>Alphaproteobacteria</taxon>
        <taxon>Rhodobacterales</taxon>
        <taxon>Roseobacteraceae</taxon>
        <taxon>Ruegeria</taxon>
    </lineage>
</organism>